<keyword evidence="1" id="KW-0812">Transmembrane</keyword>
<evidence type="ECO:0000313" key="2">
    <source>
        <dbReference type="EMBL" id="GJM56173.1"/>
    </source>
</evidence>
<dbReference type="AlphaFoldDB" id="A0AAV5B6W2"/>
<reference evidence="2" key="1">
    <citation type="journal article" date="2022" name="Int. J. Syst. Evol. Microbiol.">
        <title>Granulimonas faecalis gen. nov., sp. nov., and Leptogranulimonas caecicola gen. nov., sp. nov., novel lactate-producing Atopobiaceae bacteria isolated from mouse intestines, and an emended description of the family Atopobiaceae.</title>
        <authorList>
            <person name="Morinaga K."/>
            <person name="Kusada H."/>
            <person name="Sakamoto S."/>
            <person name="Murakami T."/>
            <person name="Toyoda A."/>
            <person name="Mori H."/>
            <person name="Meng X.Y."/>
            <person name="Takashino M."/>
            <person name="Murotomi K."/>
            <person name="Tamaki H."/>
        </authorList>
    </citation>
    <scope>NUCLEOTIDE SEQUENCE</scope>
    <source>
        <strain evidence="2">OPF53</strain>
    </source>
</reference>
<keyword evidence="1" id="KW-1133">Transmembrane helix</keyword>
<dbReference type="Proteomes" id="UP001055025">
    <property type="component" value="Unassembled WGS sequence"/>
</dbReference>
<evidence type="ECO:0000313" key="3">
    <source>
        <dbReference type="Proteomes" id="UP001055025"/>
    </source>
</evidence>
<protein>
    <submittedName>
        <fullName evidence="2">Uncharacterized protein</fullName>
    </submittedName>
</protein>
<keyword evidence="3" id="KW-1185">Reference proteome</keyword>
<comment type="caution">
    <text evidence="2">The sequence shown here is derived from an EMBL/GenBank/DDBJ whole genome shotgun (WGS) entry which is preliminary data.</text>
</comment>
<proteinExistence type="predicted"/>
<sequence>MTTKSAARRPVPAPVERVARAVTGILGPHARMERFILETSVLAVAMAAIVVVSAFYYVDSQKVVLAEQAVYTPTFVMSGSGASGSVVSCGSDRTGRHAFVLLRFDSPGQVSLDPAQWRIVLGRSDVPGNSDEPLCVPVGRITFFSDTGYCLVVMDSVDDTPFPNEVLAVRLESKARITGGSGQAEEVAPTVAADPEAGFDGGNVLRVDVNPVAAGAVDLTRYMEGETVDVDALYRGQAASADEEALRGDCGRALADLAQARARIDEYETRAANAGVGHTGGSTVAVVESDSVDLDAQTLSRADDDGGTDIAWADTAISQGGSYAATCKAGSSGAEALAAAIEASEKDALAATFADVSWTLDGKPFDTAGLARTAAQRAEQAKADLEQAWANYVGVRKTYLDSLANLVDLEAEADVACAFKVSSTEDQLWVA</sequence>
<gene>
    <name evidence="2" type="ORF">ATOP_18280</name>
</gene>
<accession>A0AAV5B6W2</accession>
<organism evidence="2 3">
    <name type="scientific">Granulimonas faecalis</name>
    <dbReference type="NCBI Taxonomy" id="2894155"/>
    <lineage>
        <taxon>Bacteria</taxon>
        <taxon>Bacillati</taxon>
        <taxon>Actinomycetota</taxon>
        <taxon>Coriobacteriia</taxon>
        <taxon>Coriobacteriales</taxon>
        <taxon>Kribbibacteriaceae</taxon>
        <taxon>Granulimonas</taxon>
    </lineage>
</organism>
<dbReference type="EMBL" id="BQKC01000002">
    <property type="protein sequence ID" value="GJM56173.1"/>
    <property type="molecule type" value="Genomic_DNA"/>
</dbReference>
<dbReference type="RefSeq" id="WP_265591075.1">
    <property type="nucleotide sequence ID" value="NZ_BQKC01000002.1"/>
</dbReference>
<keyword evidence="1" id="KW-0472">Membrane</keyword>
<evidence type="ECO:0000256" key="1">
    <source>
        <dbReference type="SAM" id="Phobius"/>
    </source>
</evidence>
<name>A0AAV5B6W2_9ACTN</name>
<feature type="transmembrane region" description="Helical" evidence="1">
    <location>
        <begin position="35"/>
        <end position="58"/>
    </location>
</feature>